<reference evidence="1 2" key="1">
    <citation type="journal article" date="2021" name="Hortic Res">
        <title>High-quality reference genome and annotation aids understanding of berry development for evergreen blueberry (Vaccinium darrowii).</title>
        <authorList>
            <person name="Yu J."/>
            <person name="Hulse-Kemp A.M."/>
            <person name="Babiker E."/>
            <person name="Staton M."/>
        </authorList>
    </citation>
    <scope>NUCLEOTIDE SEQUENCE [LARGE SCALE GENOMIC DNA]</scope>
    <source>
        <strain evidence="2">cv. NJ 8807/NJ 8810</strain>
        <tissue evidence="1">Young leaf</tissue>
    </source>
</reference>
<comment type="caution">
    <text evidence="1">The sequence shown here is derived from an EMBL/GenBank/DDBJ whole genome shotgun (WGS) entry which is preliminary data.</text>
</comment>
<name>A0ACB7X8Z6_9ERIC</name>
<sequence>MEHEQSDHLQEQRSQNLERYHNRRGRLTNEAIAQRRQQNRESEYLRIHNMDVAEATQRLERRRLSQQRRRLANRSSQIIDQTPTEEIRQSHRESERQRRAALSSEQRQGLLARRRTNYRRRTASIFDGVPRRSRNTLRRPRTSPSISATTEATSTQIQGNISMRMRSRHQPCPALHPHSSHLPVIPEEETTNVFDETTPMPNQEDEIEAALLFEEEDQANQMESDTRTFSNVTRHNCARDFHEYHGIPRSLLPAPRTCRHCHARLFLHETTELCCKSGKTVLPPIPAPPEMIDLFCEQTADGRHFRKNIRAYNHVFSFTSMGVDFDEELAGGSRGVYTFKAHGAIYHRIGSLLPYSHQRPRYLQLYIYDTDHEVENRMSETSGLRRHIVEKLKHILDAHNPFVQNFRQMAQSPDIQNYKLIIKEQPVDRRQYDLPTASQVAAIIVGGDEAALIKGRDIAIQPFGGNLRYIQDIAGFYDPMQYPLLLPYGTYGWDVNSHNDSGTKLTCRDFYAYRLQIRPNDQSLLLRGGRLLQQYVVDNYVKIESQKLRWMRSHQNQIRSDLYDGLQDSVHMGINNAGVRDLWDDFYLFMIEDYPSSASTNNSYLINRLLRDLNDLLSQHNRTIADFDLPYFTMGLEDASTIPKIIQDELSVAIPQQDVDSIAAMETKSLLLMQ</sequence>
<dbReference type="EMBL" id="CM037156">
    <property type="protein sequence ID" value="KAH7837169.1"/>
    <property type="molecule type" value="Genomic_DNA"/>
</dbReference>
<keyword evidence="2" id="KW-1185">Reference proteome</keyword>
<accession>A0ACB7X8Z6</accession>
<gene>
    <name evidence="1" type="ORF">Vadar_010471</name>
</gene>
<protein>
    <submittedName>
        <fullName evidence="1">Uncharacterized protein</fullName>
    </submittedName>
</protein>
<organism evidence="1 2">
    <name type="scientific">Vaccinium darrowii</name>
    <dbReference type="NCBI Taxonomy" id="229202"/>
    <lineage>
        <taxon>Eukaryota</taxon>
        <taxon>Viridiplantae</taxon>
        <taxon>Streptophyta</taxon>
        <taxon>Embryophyta</taxon>
        <taxon>Tracheophyta</taxon>
        <taxon>Spermatophyta</taxon>
        <taxon>Magnoliopsida</taxon>
        <taxon>eudicotyledons</taxon>
        <taxon>Gunneridae</taxon>
        <taxon>Pentapetalae</taxon>
        <taxon>asterids</taxon>
        <taxon>Ericales</taxon>
        <taxon>Ericaceae</taxon>
        <taxon>Vaccinioideae</taxon>
        <taxon>Vaccinieae</taxon>
        <taxon>Vaccinium</taxon>
    </lineage>
</organism>
<dbReference type="Proteomes" id="UP000828048">
    <property type="component" value="Chromosome 6"/>
</dbReference>
<evidence type="ECO:0000313" key="1">
    <source>
        <dbReference type="EMBL" id="KAH7837169.1"/>
    </source>
</evidence>
<proteinExistence type="predicted"/>
<evidence type="ECO:0000313" key="2">
    <source>
        <dbReference type="Proteomes" id="UP000828048"/>
    </source>
</evidence>